<dbReference type="InterPro" id="IPR050903">
    <property type="entry name" value="Bact_Chemotaxis_MeTrfase"/>
</dbReference>
<dbReference type="Proteomes" id="UP001058271">
    <property type="component" value="Chromosome"/>
</dbReference>
<dbReference type="InterPro" id="IPR036804">
    <property type="entry name" value="CheR_N_sf"/>
</dbReference>
<dbReference type="CDD" id="cd02440">
    <property type="entry name" value="AdoMet_MTases"/>
    <property type="match status" value="1"/>
</dbReference>
<evidence type="ECO:0000256" key="1">
    <source>
        <dbReference type="ARBA" id="ARBA00001541"/>
    </source>
</evidence>
<dbReference type="InterPro" id="IPR022642">
    <property type="entry name" value="CheR_C"/>
</dbReference>
<evidence type="ECO:0000256" key="2">
    <source>
        <dbReference type="ARBA" id="ARBA00012534"/>
    </source>
</evidence>
<evidence type="ECO:0000256" key="6">
    <source>
        <dbReference type="SAM" id="Coils"/>
    </source>
</evidence>
<keyword evidence="3" id="KW-0489">Methyltransferase</keyword>
<keyword evidence="4" id="KW-0808">Transferase</keyword>
<keyword evidence="6" id="KW-0175">Coiled coil</keyword>
<feature type="coiled-coil region" evidence="6">
    <location>
        <begin position="405"/>
        <end position="495"/>
    </location>
</feature>
<evidence type="ECO:0000259" key="7">
    <source>
        <dbReference type="PROSITE" id="PS50112"/>
    </source>
</evidence>
<organism evidence="10 11">
    <name type="scientific">Dactylosporangium roseum</name>
    <dbReference type="NCBI Taxonomy" id="47989"/>
    <lineage>
        <taxon>Bacteria</taxon>
        <taxon>Bacillati</taxon>
        <taxon>Actinomycetota</taxon>
        <taxon>Actinomycetes</taxon>
        <taxon>Micromonosporales</taxon>
        <taxon>Micromonosporaceae</taxon>
        <taxon>Dactylosporangium</taxon>
    </lineage>
</organism>
<gene>
    <name evidence="10" type="ORF">Drose_28475</name>
</gene>
<dbReference type="SUPFAM" id="SSF53335">
    <property type="entry name" value="S-adenosyl-L-methionine-dependent methyltransferases"/>
    <property type="match status" value="1"/>
</dbReference>
<dbReference type="InterPro" id="IPR013656">
    <property type="entry name" value="PAS_4"/>
</dbReference>
<dbReference type="EMBL" id="CP073721">
    <property type="protein sequence ID" value="UWZ35068.1"/>
    <property type="molecule type" value="Genomic_DNA"/>
</dbReference>
<dbReference type="Gene3D" id="1.20.1480.30">
    <property type="entry name" value="Designed four-helix bundle protein"/>
    <property type="match status" value="1"/>
</dbReference>
<comment type="catalytic activity">
    <reaction evidence="1">
        <text>L-glutamyl-[protein] + S-adenosyl-L-methionine = [protein]-L-glutamate 5-O-methyl ester + S-adenosyl-L-homocysteine</text>
        <dbReference type="Rhea" id="RHEA:24452"/>
        <dbReference type="Rhea" id="RHEA-COMP:10208"/>
        <dbReference type="Rhea" id="RHEA-COMP:10311"/>
        <dbReference type="ChEBI" id="CHEBI:29973"/>
        <dbReference type="ChEBI" id="CHEBI:57856"/>
        <dbReference type="ChEBI" id="CHEBI:59789"/>
        <dbReference type="ChEBI" id="CHEBI:82795"/>
        <dbReference type="EC" id="2.1.1.80"/>
    </reaction>
</comment>
<dbReference type="EC" id="2.1.1.80" evidence="2"/>
<dbReference type="PROSITE" id="PS50112">
    <property type="entry name" value="PAS"/>
    <property type="match status" value="1"/>
</dbReference>
<dbReference type="SMART" id="SM00091">
    <property type="entry name" value="PAS"/>
    <property type="match status" value="2"/>
</dbReference>
<reference evidence="10" key="1">
    <citation type="submission" date="2021-04" db="EMBL/GenBank/DDBJ databases">
        <title>Biosynthetic gene clusters of Dactylosporangioum roseum.</title>
        <authorList>
            <person name="Hartkoorn R.C."/>
            <person name="Beaudoing E."/>
            <person name="Hot D."/>
            <person name="Moureu S."/>
        </authorList>
    </citation>
    <scope>NUCLEOTIDE SEQUENCE</scope>
    <source>
        <strain evidence="10">NRRL B-16295</strain>
    </source>
</reference>
<dbReference type="Pfam" id="PF13426">
    <property type="entry name" value="PAS_9"/>
    <property type="match status" value="1"/>
</dbReference>
<evidence type="ECO:0000256" key="3">
    <source>
        <dbReference type="ARBA" id="ARBA00022603"/>
    </source>
</evidence>
<dbReference type="SUPFAM" id="SSF55785">
    <property type="entry name" value="PYP-like sensor domain (PAS domain)"/>
    <property type="match status" value="2"/>
</dbReference>
<proteinExistence type="predicted"/>
<dbReference type="Pfam" id="PF01739">
    <property type="entry name" value="CheR"/>
    <property type="match status" value="1"/>
</dbReference>
<dbReference type="InterPro" id="IPR000700">
    <property type="entry name" value="PAS-assoc_C"/>
</dbReference>
<dbReference type="PROSITE" id="PS50123">
    <property type="entry name" value="CHER"/>
    <property type="match status" value="1"/>
</dbReference>
<dbReference type="InterPro" id="IPR000780">
    <property type="entry name" value="CheR_MeTrfase"/>
</dbReference>
<evidence type="ECO:0000313" key="10">
    <source>
        <dbReference type="EMBL" id="UWZ35068.1"/>
    </source>
</evidence>
<dbReference type="PANTHER" id="PTHR24422">
    <property type="entry name" value="CHEMOTAXIS PROTEIN METHYLTRANSFERASE"/>
    <property type="match status" value="1"/>
</dbReference>
<dbReference type="Gene3D" id="3.30.450.20">
    <property type="entry name" value="PAS domain"/>
    <property type="match status" value="2"/>
</dbReference>
<evidence type="ECO:0000313" key="11">
    <source>
        <dbReference type="Proteomes" id="UP001058271"/>
    </source>
</evidence>
<dbReference type="PANTHER" id="PTHR24422:SF10">
    <property type="entry name" value="CHEMOTAXIS PROTEIN METHYLTRANSFERASE 2"/>
    <property type="match status" value="1"/>
</dbReference>
<dbReference type="Gene3D" id="3.40.50.150">
    <property type="entry name" value="Vaccinia Virus protein VP39"/>
    <property type="match status" value="1"/>
</dbReference>
<name>A0ABY5Z1W0_9ACTN</name>
<dbReference type="InterPro" id="IPR035965">
    <property type="entry name" value="PAS-like_dom_sf"/>
</dbReference>
<keyword evidence="5" id="KW-0949">S-adenosyl-L-methionine</keyword>
<evidence type="ECO:0000256" key="5">
    <source>
        <dbReference type="ARBA" id="ARBA00022691"/>
    </source>
</evidence>
<evidence type="ECO:0000259" key="8">
    <source>
        <dbReference type="PROSITE" id="PS50113"/>
    </source>
</evidence>
<feature type="domain" description="CheR-type methyltransferase" evidence="9">
    <location>
        <begin position="1"/>
        <end position="246"/>
    </location>
</feature>
<dbReference type="Pfam" id="PF08448">
    <property type="entry name" value="PAS_4"/>
    <property type="match status" value="1"/>
</dbReference>
<dbReference type="NCBIfam" id="TIGR00229">
    <property type="entry name" value="sensory_box"/>
    <property type="match status" value="2"/>
</dbReference>
<dbReference type="SUPFAM" id="SSF90257">
    <property type="entry name" value="Myosin rod fragments"/>
    <property type="match status" value="1"/>
</dbReference>
<dbReference type="PRINTS" id="PR00996">
    <property type="entry name" value="CHERMTFRASE"/>
</dbReference>
<dbReference type="CDD" id="cd00130">
    <property type="entry name" value="PAS"/>
    <property type="match status" value="1"/>
</dbReference>
<dbReference type="Gene3D" id="1.10.155.10">
    <property type="entry name" value="Chemotaxis receptor methyltransferase CheR, N-terminal domain"/>
    <property type="match status" value="1"/>
</dbReference>
<dbReference type="SUPFAM" id="SSF47757">
    <property type="entry name" value="Chemotaxis receptor methyltransferase CheR, N-terminal domain"/>
    <property type="match status" value="1"/>
</dbReference>
<sequence length="625" mass="70485">MTDMNPDFEALLVYLKEARGFDFTGYKRSSLMRRVDRRMSQVNLADYSDYLDYLQVHPDEFTALFNTILINVTGFFRDPDAWSALSREVLPRMIGEHDGPFRVWSAGCASGEEAYTLAIVLAEILGPEKFRDRVKIYATDVDEEGLAHARQATYFDRDLQAVPHELIERYFESTAGRYTFRKDLRRSVIFGRNDLVQDAPISRIDLLVCRNTLMYFNAETQTRILSRFHFALSPGGVLFLGKAEMLLSHATLFTPIDLKRRMFRKVARTVVNGNGYLSEAPQPAQRTELFGLDRLRSEAFLASPVAQVVVTVDGLVALTNRHAETLFGVASRDIGRPFRDLDLSYRPVELRGYIEQAQVERRVVKVDNVEFATAPGETLFLNIQVNPLVDGDAGLLGVVIIFQDMTAARRLQDELEHANRQLETAYEELQSTNEELETTNEELQSTVEELETTNEELQSTNEELETMNEELQSTNDELQSINDELRERTAELNDTNSFMEAILTSLQAGVVVLNREMQILVWNRRAEDLWGLRSDEAVGQHFLNIDIGLSTAQLRPPIRDVLSGRSAREETEQSAVNRRGRTVRLRIVCSPLTSASAGVIGVILVMELSGDSRSTAPTAAAAESP</sequence>
<dbReference type="SMART" id="SM00138">
    <property type="entry name" value="MeTrc"/>
    <property type="match status" value="1"/>
</dbReference>
<dbReference type="PROSITE" id="PS50113">
    <property type="entry name" value="PAC"/>
    <property type="match status" value="1"/>
</dbReference>
<feature type="domain" description="PAS" evidence="7">
    <location>
        <begin position="495"/>
        <end position="543"/>
    </location>
</feature>
<dbReference type="InterPro" id="IPR022641">
    <property type="entry name" value="CheR_N"/>
</dbReference>
<evidence type="ECO:0000259" key="9">
    <source>
        <dbReference type="PROSITE" id="PS50123"/>
    </source>
</evidence>
<evidence type="ECO:0000256" key="4">
    <source>
        <dbReference type="ARBA" id="ARBA00022679"/>
    </source>
</evidence>
<dbReference type="Pfam" id="PF03705">
    <property type="entry name" value="CheR_N"/>
    <property type="match status" value="1"/>
</dbReference>
<protein>
    <recommendedName>
        <fullName evidence="2">protein-glutamate O-methyltransferase</fullName>
        <ecNumber evidence="2">2.1.1.80</ecNumber>
    </recommendedName>
</protein>
<accession>A0ABY5Z1W0</accession>
<dbReference type="InterPro" id="IPR029063">
    <property type="entry name" value="SAM-dependent_MTases_sf"/>
</dbReference>
<keyword evidence="11" id="KW-1185">Reference proteome</keyword>
<feature type="domain" description="PAC" evidence="8">
    <location>
        <begin position="357"/>
        <end position="417"/>
    </location>
</feature>
<dbReference type="InterPro" id="IPR000014">
    <property type="entry name" value="PAS"/>
</dbReference>